<comment type="pathway">
    <text evidence="1">Secondary metabolite biosynthesis.</text>
</comment>
<dbReference type="PANTHER" id="PTHR45348:SF1">
    <property type="entry name" value="TRANS-ENOYL REDUCTASE STHE"/>
    <property type="match status" value="1"/>
</dbReference>
<comment type="caution">
    <text evidence="9">The sequence shown here is derived from an EMBL/GenBank/DDBJ whole genome shotgun (WGS) entry which is preliminary data.</text>
</comment>
<evidence type="ECO:0000256" key="1">
    <source>
        <dbReference type="ARBA" id="ARBA00005179"/>
    </source>
</evidence>
<gene>
    <name evidence="9" type="ORF">IF1G_05672</name>
</gene>
<keyword evidence="5" id="KW-0521">NADP</keyword>
<evidence type="ECO:0000256" key="7">
    <source>
        <dbReference type="SAM" id="MobiDB-lite"/>
    </source>
</evidence>
<dbReference type="SUPFAM" id="SSF51735">
    <property type="entry name" value="NAD(P)-binding Rossmann-fold domains"/>
    <property type="match status" value="1"/>
</dbReference>
<dbReference type="InterPro" id="IPR047122">
    <property type="entry name" value="Trans-enoyl_RdTase-like"/>
</dbReference>
<evidence type="ECO:0000256" key="6">
    <source>
        <dbReference type="ARBA" id="ARBA00023002"/>
    </source>
</evidence>
<reference evidence="9 10" key="1">
    <citation type="journal article" date="2019" name="Appl. Microbiol. Biotechnol.">
        <title>Genome sequence of Isaria javanica and comparative genome analysis insights into family S53 peptidase evolution in fungal entomopathogens.</title>
        <authorList>
            <person name="Lin R."/>
            <person name="Zhang X."/>
            <person name="Xin B."/>
            <person name="Zou M."/>
            <person name="Gao Y."/>
            <person name="Qin F."/>
            <person name="Hu Q."/>
            <person name="Xie B."/>
            <person name="Cheng X."/>
        </authorList>
    </citation>
    <scope>NUCLEOTIDE SEQUENCE [LARGE SCALE GENOMIC DNA]</scope>
    <source>
        <strain evidence="9 10">IJ1G</strain>
    </source>
</reference>
<dbReference type="STRING" id="43265.A0A545V2C0"/>
<sequence>MGSHTRRETQTAIVGDNDGGVQLSRTAPVPKAEGDVVLVRTAAVSINPVDAKMRDAYVTPGAIAGCDFAGVVVEMGPDASASSKVKVGDRVCAAIMGMNPLEPTHGAFGELVGAPASALFHIPDSVSFESASALCTCFMTCGLALFSSLQIPGRPLSPVAESTPVLVYGGATASGTAAIQLLRLSGYLPIATCSPHSFDLVKSYGAEAAFDYHNPECASRIREYTKNGLYFALDCITTTQSMRICYGAIRRSGGRYTSLDPFPATIAATRKMVKADWVIGPTMLGLDIGWPEPHNRRADPELFKFGQQWKENVQQLFDRGLIRTHPLTVYDGGLEKIIDCMEAIAAKKVSGTKLVCTLAK</sequence>
<evidence type="ECO:0000259" key="8">
    <source>
        <dbReference type="SMART" id="SM00829"/>
    </source>
</evidence>
<proteinExistence type="inferred from homology"/>
<protein>
    <submittedName>
        <fullName evidence="9">Zinc-binding dehydrogenase family oxidoreductase</fullName>
    </submittedName>
</protein>
<evidence type="ECO:0000256" key="2">
    <source>
        <dbReference type="ARBA" id="ARBA00008072"/>
    </source>
</evidence>
<dbReference type="Pfam" id="PF00107">
    <property type="entry name" value="ADH_zinc_N"/>
    <property type="match status" value="1"/>
</dbReference>
<dbReference type="GO" id="GO:0000166">
    <property type="term" value="F:nucleotide binding"/>
    <property type="evidence" value="ECO:0007669"/>
    <property type="project" value="UniProtKB-KW"/>
</dbReference>
<keyword evidence="10" id="KW-1185">Reference proteome</keyword>
<evidence type="ECO:0000313" key="9">
    <source>
        <dbReference type="EMBL" id="TQV95843.1"/>
    </source>
</evidence>
<dbReference type="GO" id="GO:0016651">
    <property type="term" value="F:oxidoreductase activity, acting on NAD(P)H"/>
    <property type="evidence" value="ECO:0007669"/>
    <property type="project" value="InterPro"/>
</dbReference>
<dbReference type="InterPro" id="IPR036291">
    <property type="entry name" value="NAD(P)-bd_dom_sf"/>
</dbReference>
<evidence type="ECO:0000256" key="4">
    <source>
        <dbReference type="ARBA" id="ARBA00022741"/>
    </source>
</evidence>
<dbReference type="SMART" id="SM00829">
    <property type="entry name" value="PKS_ER"/>
    <property type="match status" value="1"/>
</dbReference>
<dbReference type="SUPFAM" id="SSF50129">
    <property type="entry name" value="GroES-like"/>
    <property type="match status" value="1"/>
</dbReference>
<accession>A0A545V2C0</accession>
<dbReference type="InterPro" id="IPR011032">
    <property type="entry name" value="GroES-like_sf"/>
</dbReference>
<keyword evidence="4" id="KW-0547">Nucleotide-binding</keyword>
<comment type="similarity">
    <text evidence="2">Belongs to the zinc-containing alcohol dehydrogenase family.</text>
</comment>
<dbReference type="EMBL" id="SPUK01000007">
    <property type="protein sequence ID" value="TQV95843.1"/>
    <property type="molecule type" value="Genomic_DNA"/>
</dbReference>
<dbReference type="Gene3D" id="3.90.180.10">
    <property type="entry name" value="Medium-chain alcohol dehydrogenases, catalytic domain"/>
    <property type="match status" value="1"/>
</dbReference>
<feature type="domain" description="Enoyl reductase (ER)" evidence="8">
    <location>
        <begin position="20"/>
        <end position="355"/>
    </location>
</feature>
<dbReference type="Pfam" id="PF08240">
    <property type="entry name" value="ADH_N"/>
    <property type="match status" value="1"/>
</dbReference>
<evidence type="ECO:0000256" key="5">
    <source>
        <dbReference type="ARBA" id="ARBA00022857"/>
    </source>
</evidence>
<dbReference type="Gene3D" id="3.40.50.720">
    <property type="entry name" value="NAD(P)-binding Rossmann-like Domain"/>
    <property type="match status" value="1"/>
</dbReference>
<dbReference type="InterPro" id="IPR020843">
    <property type="entry name" value="ER"/>
</dbReference>
<evidence type="ECO:0000313" key="10">
    <source>
        <dbReference type="Proteomes" id="UP000315783"/>
    </source>
</evidence>
<dbReference type="InterPro" id="IPR013154">
    <property type="entry name" value="ADH-like_N"/>
</dbReference>
<dbReference type="Proteomes" id="UP000315783">
    <property type="component" value="Unassembled WGS sequence"/>
</dbReference>
<dbReference type="PANTHER" id="PTHR45348">
    <property type="entry name" value="HYPOTHETICAL OXIDOREDUCTASE (EUROFUNG)"/>
    <property type="match status" value="1"/>
</dbReference>
<evidence type="ECO:0000256" key="3">
    <source>
        <dbReference type="ARBA" id="ARBA00011245"/>
    </source>
</evidence>
<keyword evidence="6" id="KW-0560">Oxidoreductase</keyword>
<dbReference type="InterPro" id="IPR013149">
    <property type="entry name" value="ADH-like_C"/>
</dbReference>
<feature type="region of interest" description="Disordered" evidence="7">
    <location>
        <begin position="1"/>
        <end position="23"/>
    </location>
</feature>
<name>A0A545V2C0_9HYPO</name>
<dbReference type="AlphaFoldDB" id="A0A545V2C0"/>
<dbReference type="CDD" id="cd08249">
    <property type="entry name" value="enoyl_reductase_like"/>
    <property type="match status" value="1"/>
</dbReference>
<comment type="subunit">
    <text evidence="3">Monomer.</text>
</comment>
<organism evidence="9 10">
    <name type="scientific">Cordyceps javanica</name>
    <dbReference type="NCBI Taxonomy" id="43265"/>
    <lineage>
        <taxon>Eukaryota</taxon>
        <taxon>Fungi</taxon>
        <taxon>Dikarya</taxon>
        <taxon>Ascomycota</taxon>
        <taxon>Pezizomycotina</taxon>
        <taxon>Sordariomycetes</taxon>
        <taxon>Hypocreomycetidae</taxon>
        <taxon>Hypocreales</taxon>
        <taxon>Cordycipitaceae</taxon>
        <taxon>Cordyceps</taxon>
    </lineage>
</organism>